<dbReference type="InterPro" id="IPR002957">
    <property type="entry name" value="Keratin_I"/>
</dbReference>
<dbReference type="Pfam" id="PF00038">
    <property type="entry name" value="Filament"/>
    <property type="match status" value="2"/>
</dbReference>
<keyword evidence="3 7" id="KW-0403">Intermediate filament</keyword>
<dbReference type="SUPFAM" id="SSF64593">
    <property type="entry name" value="Intermediate filament protein, coiled coil region"/>
    <property type="match status" value="2"/>
</dbReference>
<dbReference type="FunFam" id="1.20.5.500:FF:000001">
    <property type="entry name" value="Type II keratin 23"/>
    <property type="match status" value="1"/>
</dbReference>
<dbReference type="InterPro" id="IPR018039">
    <property type="entry name" value="IF_conserved"/>
</dbReference>
<reference evidence="11 12" key="1">
    <citation type="submission" date="2018-10" db="EMBL/GenBank/DDBJ databases">
        <title>Genome assembly for a Yunnan-Guizhou Plateau 3E fish, Anabarilius grahami (Regan), and its evolutionary and genetic applications.</title>
        <authorList>
            <person name="Jiang W."/>
        </authorList>
    </citation>
    <scope>NUCLEOTIDE SEQUENCE [LARGE SCALE GENOMIC DNA]</scope>
    <source>
        <strain evidence="11">AG-KIZ</strain>
        <tissue evidence="11">Muscle</tissue>
    </source>
</reference>
<protein>
    <submittedName>
        <fullName evidence="11">Keratin, type I cytoskeletal 18</fullName>
    </submittedName>
</protein>
<keyword evidence="12" id="KW-1185">Reference proteome</keyword>
<evidence type="ECO:0000313" key="12">
    <source>
        <dbReference type="Proteomes" id="UP000281406"/>
    </source>
</evidence>
<feature type="region of interest" description="Disordered" evidence="9">
    <location>
        <begin position="1"/>
        <end position="23"/>
    </location>
</feature>
<evidence type="ECO:0000256" key="4">
    <source>
        <dbReference type="ARBA" id="ARBA00023054"/>
    </source>
</evidence>
<evidence type="ECO:0000256" key="9">
    <source>
        <dbReference type="SAM" id="MobiDB-lite"/>
    </source>
</evidence>
<evidence type="ECO:0000256" key="8">
    <source>
        <dbReference type="SAM" id="Coils"/>
    </source>
</evidence>
<dbReference type="PRINTS" id="PR01248">
    <property type="entry name" value="TYPE1KERATIN"/>
</dbReference>
<keyword evidence="2" id="KW-0416">Keratin</keyword>
<dbReference type="FunFam" id="1.20.5.170:FF:000002">
    <property type="entry name" value="Type I keratin KA11"/>
    <property type="match status" value="1"/>
</dbReference>
<dbReference type="Gene3D" id="1.20.5.1160">
    <property type="entry name" value="Vasodilator-stimulated phosphoprotein"/>
    <property type="match status" value="1"/>
</dbReference>
<evidence type="ECO:0000313" key="11">
    <source>
        <dbReference type="EMBL" id="ROL40969.1"/>
    </source>
</evidence>
<accession>A0A3N0Y490</accession>
<name>A0A3N0Y490_ANAGA</name>
<dbReference type="GO" id="GO:0045104">
    <property type="term" value="P:intermediate filament cytoskeleton organization"/>
    <property type="evidence" value="ECO:0007669"/>
    <property type="project" value="TreeGrafter"/>
</dbReference>
<evidence type="ECO:0000256" key="1">
    <source>
        <dbReference type="ARBA" id="ARBA00022553"/>
    </source>
</evidence>
<feature type="compositionally biased region" description="Low complexity" evidence="9">
    <location>
        <begin position="9"/>
        <end position="23"/>
    </location>
</feature>
<dbReference type="Gene3D" id="1.20.5.170">
    <property type="match status" value="1"/>
</dbReference>
<comment type="subunit">
    <text evidence="6">Heterotetramer of two type I and two type II keratins. Keratin-18 associates with keratin-8.</text>
</comment>
<dbReference type="PROSITE" id="PS51842">
    <property type="entry name" value="IF_ROD_2"/>
    <property type="match status" value="1"/>
</dbReference>
<feature type="coiled-coil region" evidence="8">
    <location>
        <begin position="89"/>
        <end position="123"/>
    </location>
</feature>
<dbReference type="InterPro" id="IPR039008">
    <property type="entry name" value="IF_rod_dom"/>
</dbReference>
<sequence>MRTSYSVRSSTSQVPVSQMSQMSIKRTTNVPTYRAASIYGGAGGQGTRISSASYSGVRSGMGLPSMSSSIHVSATGATGEIMGNEKMAMQNLNDRLASYLEKVRFLEQANSKLEVKIREALEKRGPDVHDYSRFHPIVDELRKKTPDAFPSWLLVNDYPTNCEMDFVLQYGLSKQIKASGQKMIFDATTNNARLVLQIDNARLAADDFRVKYESELSIRQGVEADIAGLRKVIDDTNLNRMNLESEIEALKEELIFLKKNHDNEVMELRNQISQSGVQVDVDAPKGQDIALIMEEMRAKYEKMALKNQEELKAWHESQITEIQVQVTQNTEALQGARTEVNELRRQIQTLEIELESQRNLKGSLEATLRDTEMRYNMEIESLNTIVMQLESELTKLRNNIQHQTQEYEALLNIKMKLEAEIATYRRLLDGGDFKLQDALDEQKKVKVMTVTQTLVDGKVVSSSTETKERKL</sequence>
<dbReference type="Gene3D" id="1.20.5.500">
    <property type="entry name" value="Single helix bin"/>
    <property type="match status" value="1"/>
</dbReference>
<organism evidence="11 12">
    <name type="scientific">Anabarilius grahami</name>
    <name type="common">Kanglang fish</name>
    <name type="synonym">Barilius grahami</name>
    <dbReference type="NCBI Taxonomy" id="495550"/>
    <lineage>
        <taxon>Eukaryota</taxon>
        <taxon>Metazoa</taxon>
        <taxon>Chordata</taxon>
        <taxon>Craniata</taxon>
        <taxon>Vertebrata</taxon>
        <taxon>Euteleostomi</taxon>
        <taxon>Actinopterygii</taxon>
        <taxon>Neopterygii</taxon>
        <taxon>Teleostei</taxon>
        <taxon>Ostariophysi</taxon>
        <taxon>Cypriniformes</taxon>
        <taxon>Xenocyprididae</taxon>
        <taxon>Xenocypridinae</taxon>
        <taxon>Xenocypridinae incertae sedis</taxon>
        <taxon>Anabarilius</taxon>
    </lineage>
</organism>
<dbReference type="SMART" id="SM01391">
    <property type="entry name" value="Filament"/>
    <property type="match status" value="1"/>
</dbReference>
<feature type="domain" description="IF rod" evidence="10">
    <location>
        <begin position="85"/>
        <end position="435"/>
    </location>
</feature>
<dbReference type="GO" id="GO:0045095">
    <property type="term" value="C:keratin filament"/>
    <property type="evidence" value="ECO:0007669"/>
    <property type="project" value="TreeGrafter"/>
</dbReference>
<dbReference type="EMBL" id="RJVU01053075">
    <property type="protein sequence ID" value="ROL40969.1"/>
    <property type="molecule type" value="Genomic_DNA"/>
</dbReference>
<evidence type="ECO:0000259" key="10">
    <source>
        <dbReference type="PROSITE" id="PS51842"/>
    </source>
</evidence>
<dbReference type="OrthoDB" id="2441647at2759"/>
<dbReference type="PANTHER" id="PTHR23239:SF349">
    <property type="entry name" value="KERATIN, TYPE I CYTOSKELETAL 18"/>
    <property type="match status" value="1"/>
</dbReference>
<evidence type="ECO:0000256" key="6">
    <source>
        <dbReference type="ARBA" id="ARBA00038630"/>
    </source>
</evidence>
<keyword evidence="4 8" id="KW-0175">Coiled coil</keyword>
<dbReference type="GO" id="GO:0005198">
    <property type="term" value="F:structural molecule activity"/>
    <property type="evidence" value="ECO:0007669"/>
    <property type="project" value="InterPro"/>
</dbReference>
<dbReference type="Proteomes" id="UP000281406">
    <property type="component" value="Unassembled WGS sequence"/>
</dbReference>
<dbReference type="AlphaFoldDB" id="A0A3N0Y490"/>
<evidence type="ECO:0000256" key="5">
    <source>
        <dbReference type="ARBA" id="ARBA00037340"/>
    </source>
</evidence>
<evidence type="ECO:0000256" key="2">
    <source>
        <dbReference type="ARBA" id="ARBA00022744"/>
    </source>
</evidence>
<evidence type="ECO:0000256" key="3">
    <source>
        <dbReference type="ARBA" id="ARBA00022754"/>
    </source>
</evidence>
<dbReference type="SMR" id="A0A3N0Y490"/>
<gene>
    <name evidence="11" type="ORF">DPX16_11419</name>
</gene>
<comment type="function">
    <text evidence="5">When phosphorylated, plays a role in filament reorganization.</text>
</comment>
<proteinExistence type="inferred from homology"/>
<dbReference type="PROSITE" id="PS00226">
    <property type="entry name" value="IF_ROD_1"/>
    <property type="match status" value="1"/>
</dbReference>
<evidence type="ECO:0000256" key="7">
    <source>
        <dbReference type="RuleBase" id="RU000685"/>
    </source>
</evidence>
<keyword evidence="1" id="KW-0597">Phosphoprotein</keyword>
<comment type="caution">
    <text evidence="11">The sequence shown here is derived from an EMBL/GenBank/DDBJ whole genome shotgun (WGS) entry which is preliminary data.</text>
</comment>
<comment type="similarity">
    <text evidence="7">Belongs to the intermediate filament family.</text>
</comment>
<dbReference type="PANTHER" id="PTHR23239">
    <property type="entry name" value="INTERMEDIATE FILAMENT"/>
    <property type="match status" value="1"/>
</dbReference>
<feature type="coiled-coil region" evidence="8">
    <location>
        <begin position="226"/>
        <end position="427"/>
    </location>
</feature>